<dbReference type="PROSITE" id="PS51257">
    <property type="entry name" value="PROKAR_LIPOPROTEIN"/>
    <property type="match status" value="1"/>
</dbReference>
<evidence type="ECO:0000313" key="1">
    <source>
        <dbReference type="EMBL" id="MBO8471322.1"/>
    </source>
</evidence>
<comment type="caution">
    <text evidence="1">The sequence shown here is derived from an EMBL/GenBank/DDBJ whole genome shotgun (WGS) entry which is preliminary data.</text>
</comment>
<evidence type="ECO:0000313" key="2">
    <source>
        <dbReference type="Proteomes" id="UP000823603"/>
    </source>
</evidence>
<protein>
    <recommendedName>
        <fullName evidence="3">Lipoprotein</fullName>
    </recommendedName>
</protein>
<proteinExistence type="predicted"/>
<name>A0A9D9IER4_9BACT</name>
<gene>
    <name evidence="1" type="ORF">IAB82_05955</name>
</gene>
<organism evidence="1 2">
    <name type="scientific">Candidatus Cryptobacteroides faecavium</name>
    <dbReference type="NCBI Taxonomy" id="2840762"/>
    <lineage>
        <taxon>Bacteria</taxon>
        <taxon>Pseudomonadati</taxon>
        <taxon>Bacteroidota</taxon>
        <taxon>Bacteroidia</taxon>
        <taxon>Bacteroidales</taxon>
        <taxon>Candidatus Cryptobacteroides</taxon>
    </lineage>
</organism>
<sequence length="253" mass="28170">MKKPLRIFTVLYAAAAVCGCSVEDAFYDEVIDDPGYYVFNNAYPWQVANFFRCAEMADFFTAYRGIKEDRDASEKLADRYFGESWSELFYEKIVIPGIGTLYYVDDGVYSFYPSFYPDWDSADYCMDVKMEAGYMKISSSSGTFPAEARMSVENGVVNMDYLSSVYREKGSGYTMTVSTEGTSGTVSMPMCGSDGFSYVPQSGELAVAIDGAKVSDRFKVLFGQGRTGVSREGSPVLYFAPPAHYQGYGPVYR</sequence>
<dbReference type="AlphaFoldDB" id="A0A9D9IER4"/>
<accession>A0A9D9IER4</accession>
<dbReference type="Proteomes" id="UP000823603">
    <property type="component" value="Unassembled WGS sequence"/>
</dbReference>
<evidence type="ECO:0008006" key="3">
    <source>
        <dbReference type="Google" id="ProtNLM"/>
    </source>
</evidence>
<reference evidence="1" key="2">
    <citation type="journal article" date="2021" name="PeerJ">
        <title>Extensive microbial diversity within the chicken gut microbiome revealed by metagenomics and culture.</title>
        <authorList>
            <person name="Gilroy R."/>
            <person name="Ravi A."/>
            <person name="Getino M."/>
            <person name="Pursley I."/>
            <person name="Horton D.L."/>
            <person name="Alikhan N.F."/>
            <person name="Baker D."/>
            <person name="Gharbi K."/>
            <person name="Hall N."/>
            <person name="Watson M."/>
            <person name="Adriaenssens E.M."/>
            <person name="Foster-Nyarko E."/>
            <person name="Jarju S."/>
            <person name="Secka A."/>
            <person name="Antonio M."/>
            <person name="Oren A."/>
            <person name="Chaudhuri R.R."/>
            <person name="La Ragione R."/>
            <person name="Hildebrand F."/>
            <person name="Pallen M.J."/>
        </authorList>
    </citation>
    <scope>NUCLEOTIDE SEQUENCE</scope>
    <source>
        <strain evidence="1">B2-22910</strain>
    </source>
</reference>
<dbReference type="EMBL" id="JADIMB010000086">
    <property type="protein sequence ID" value="MBO8471322.1"/>
    <property type="molecule type" value="Genomic_DNA"/>
</dbReference>
<reference evidence="1" key="1">
    <citation type="submission" date="2020-10" db="EMBL/GenBank/DDBJ databases">
        <authorList>
            <person name="Gilroy R."/>
        </authorList>
    </citation>
    <scope>NUCLEOTIDE SEQUENCE</scope>
    <source>
        <strain evidence="1">B2-22910</strain>
    </source>
</reference>